<dbReference type="Proteomes" id="UP000317894">
    <property type="component" value="Unassembled WGS sequence"/>
</dbReference>
<evidence type="ECO:0000313" key="4">
    <source>
        <dbReference type="Proteomes" id="UP000317894"/>
    </source>
</evidence>
<keyword evidence="1" id="KW-0472">Membrane</keyword>
<organism evidence="3 4">
    <name type="scientific">Glacieibacterium frigidum</name>
    <dbReference type="NCBI Taxonomy" id="2593303"/>
    <lineage>
        <taxon>Bacteria</taxon>
        <taxon>Pseudomonadati</taxon>
        <taxon>Pseudomonadota</taxon>
        <taxon>Alphaproteobacteria</taxon>
        <taxon>Sphingomonadales</taxon>
        <taxon>Sphingosinicellaceae</taxon>
        <taxon>Glacieibacterium</taxon>
    </lineage>
</organism>
<keyword evidence="1" id="KW-0812">Transmembrane</keyword>
<dbReference type="InterPro" id="IPR013424">
    <property type="entry name" value="Ice-binding_C"/>
</dbReference>
<dbReference type="AlphaFoldDB" id="A0A552UAP8"/>
<gene>
    <name evidence="3" type="ORF">FMM06_11400</name>
</gene>
<protein>
    <submittedName>
        <fullName evidence="3">PEP-CTERM sorting domain-containing protein</fullName>
    </submittedName>
</protein>
<feature type="domain" description="Ice-binding protein C-terminal" evidence="2">
    <location>
        <begin position="78"/>
        <end position="102"/>
    </location>
</feature>
<comment type="caution">
    <text evidence="3">The sequence shown here is derived from an EMBL/GenBank/DDBJ whole genome shotgun (WGS) entry which is preliminary data.</text>
</comment>
<dbReference type="Pfam" id="PF07589">
    <property type="entry name" value="PEP-CTERM"/>
    <property type="match status" value="1"/>
</dbReference>
<evidence type="ECO:0000259" key="2">
    <source>
        <dbReference type="Pfam" id="PF07589"/>
    </source>
</evidence>
<keyword evidence="4" id="KW-1185">Reference proteome</keyword>
<feature type="transmembrane region" description="Helical" evidence="1">
    <location>
        <begin position="82"/>
        <end position="99"/>
    </location>
</feature>
<accession>A0A552UAP8</accession>
<evidence type="ECO:0000313" key="3">
    <source>
        <dbReference type="EMBL" id="TRW15286.1"/>
    </source>
</evidence>
<proteinExistence type="predicted"/>
<sequence>MLPVPAYFDFPPGYDPLAFNTYRLSGGGGFATLTINGVAVFSNAAFTPVFGSQLLFGDGTFLGNADGRIRSLEFSSGAVPEPASWALMIAGFGAVGVAARRRRVAAA</sequence>
<reference evidence="3 4" key="1">
    <citation type="submission" date="2019-07" db="EMBL/GenBank/DDBJ databases">
        <title>Novel species isolated from glacier.</title>
        <authorList>
            <person name="Liu Q."/>
            <person name="Xin Y.-H."/>
        </authorList>
    </citation>
    <scope>NUCLEOTIDE SEQUENCE [LARGE SCALE GENOMIC DNA]</scope>
    <source>
        <strain evidence="3 4">LB1R16</strain>
    </source>
</reference>
<dbReference type="NCBIfam" id="NF035944">
    <property type="entry name" value="PEPxxWA-CTERM"/>
    <property type="match status" value="1"/>
</dbReference>
<dbReference type="EMBL" id="VJWA01000002">
    <property type="protein sequence ID" value="TRW15286.1"/>
    <property type="molecule type" value="Genomic_DNA"/>
</dbReference>
<dbReference type="NCBIfam" id="TIGR02595">
    <property type="entry name" value="PEP_CTERM"/>
    <property type="match status" value="1"/>
</dbReference>
<evidence type="ECO:0000256" key="1">
    <source>
        <dbReference type="SAM" id="Phobius"/>
    </source>
</evidence>
<keyword evidence="1" id="KW-1133">Transmembrane helix</keyword>
<name>A0A552UAP8_9SPHN</name>